<dbReference type="Pfam" id="PF00158">
    <property type="entry name" value="Sigma54_activat"/>
    <property type="match status" value="1"/>
</dbReference>
<feature type="domain" description="Sigma-54 factor interaction" evidence="7">
    <location>
        <begin position="145"/>
        <end position="375"/>
    </location>
</feature>
<dbReference type="InterPro" id="IPR002078">
    <property type="entry name" value="Sigma_54_int"/>
</dbReference>
<dbReference type="Pfam" id="PF00072">
    <property type="entry name" value="Response_reg"/>
    <property type="match status" value="1"/>
</dbReference>
<evidence type="ECO:0000259" key="7">
    <source>
        <dbReference type="PROSITE" id="PS50045"/>
    </source>
</evidence>
<dbReference type="SUPFAM" id="SSF52172">
    <property type="entry name" value="CheY-like"/>
    <property type="match status" value="1"/>
</dbReference>
<feature type="region of interest" description="Disordered" evidence="6">
    <location>
        <begin position="397"/>
        <end position="421"/>
    </location>
</feature>
<name>B9XDL8_PEDPL</name>
<evidence type="ECO:0000256" key="4">
    <source>
        <dbReference type="ARBA" id="ARBA00023163"/>
    </source>
</evidence>
<dbReference type="EMBL" id="ABOX02000006">
    <property type="protein sequence ID" value="EEF62164.1"/>
    <property type="molecule type" value="Genomic_DNA"/>
</dbReference>
<dbReference type="RefSeq" id="WP_007413916.1">
    <property type="nucleotide sequence ID" value="NZ_ABOX02000006.1"/>
</dbReference>
<dbReference type="CDD" id="cd00009">
    <property type="entry name" value="AAA"/>
    <property type="match status" value="1"/>
</dbReference>
<dbReference type="PRINTS" id="PR01590">
    <property type="entry name" value="HTHFIS"/>
</dbReference>
<feature type="domain" description="Response regulatory" evidence="8">
    <location>
        <begin position="4"/>
        <end position="118"/>
    </location>
</feature>
<evidence type="ECO:0000256" key="2">
    <source>
        <dbReference type="ARBA" id="ARBA00022840"/>
    </source>
</evidence>
<dbReference type="SUPFAM" id="SSF46689">
    <property type="entry name" value="Homeodomain-like"/>
    <property type="match status" value="1"/>
</dbReference>
<dbReference type="GO" id="GO:0006355">
    <property type="term" value="P:regulation of DNA-templated transcription"/>
    <property type="evidence" value="ECO:0007669"/>
    <property type="project" value="InterPro"/>
</dbReference>
<evidence type="ECO:0000256" key="1">
    <source>
        <dbReference type="ARBA" id="ARBA00022741"/>
    </source>
</evidence>
<accession>B9XDL8</accession>
<dbReference type="AlphaFoldDB" id="B9XDL8"/>
<dbReference type="SMART" id="SM00382">
    <property type="entry name" value="AAA"/>
    <property type="match status" value="1"/>
</dbReference>
<dbReference type="SMART" id="SM00448">
    <property type="entry name" value="REC"/>
    <property type="match status" value="1"/>
</dbReference>
<evidence type="ECO:0000256" key="3">
    <source>
        <dbReference type="ARBA" id="ARBA00023015"/>
    </source>
</evidence>
<keyword evidence="1" id="KW-0547">Nucleotide-binding</keyword>
<comment type="caution">
    <text evidence="9">The sequence shown here is derived from an EMBL/GenBank/DDBJ whole genome shotgun (WGS) entry which is preliminary data.</text>
</comment>
<organism evidence="9 10">
    <name type="scientific">Pedosphaera parvula (strain Ellin514)</name>
    <dbReference type="NCBI Taxonomy" id="320771"/>
    <lineage>
        <taxon>Bacteria</taxon>
        <taxon>Pseudomonadati</taxon>
        <taxon>Verrucomicrobiota</taxon>
        <taxon>Pedosphaerae</taxon>
        <taxon>Pedosphaerales</taxon>
        <taxon>Pedosphaeraceae</taxon>
        <taxon>Pedosphaera</taxon>
    </lineage>
</organism>
<evidence type="ECO:0000256" key="6">
    <source>
        <dbReference type="SAM" id="MobiDB-lite"/>
    </source>
</evidence>
<dbReference type="Gene3D" id="1.10.8.60">
    <property type="match status" value="1"/>
</dbReference>
<dbReference type="InterPro" id="IPR009057">
    <property type="entry name" value="Homeodomain-like_sf"/>
</dbReference>
<dbReference type="GO" id="GO:0043565">
    <property type="term" value="F:sequence-specific DNA binding"/>
    <property type="evidence" value="ECO:0007669"/>
    <property type="project" value="InterPro"/>
</dbReference>
<dbReference type="PROSITE" id="PS00688">
    <property type="entry name" value="SIGMA54_INTERACT_3"/>
    <property type="match status" value="1"/>
</dbReference>
<keyword evidence="2" id="KW-0067">ATP-binding</keyword>
<dbReference type="Proteomes" id="UP000003688">
    <property type="component" value="Unassembled WGS sequence"/>
</dbReference>
<feature type="compositionally biased region" description="Polar residues" evidence="6">
    <location>
        <begin position="412"/>
        <end position="421"/>
    </location>
</feature>
<dbReference type="SUPFAM" id="SSF52540">
    <property type="entry name" value="P-loop containing nucleoside triphosphate hydrolases"/>
    <property type="match status" value="1"/>
</dbReference>
<keyword evidence="10" id="KW-1185">Reference proteome</keyword>
<dbReference type="InterPro" id="IPR001789">
    <property type="entry name" value="Sig_transdc_resp-reg_receiver"/>
</dbReference>
<dbReference type="CDD" id="cd00156">
    <property type="entry name" value="REC"/>
    <property type="match status" value="1"/>
</dbReference>
<proteinExistence type="predicted"/>
<dbReference type="Gene3D" id="3.40.50.2300">
    <property type="match status" value="1"/>
</dbReference>
<dbReference type="Gene3D" id="1.10.10.60">
    <property type="entry name" value="Homeodomain-like"/>
    <property type="match status" value="1"/>
</dbReference>
<keyword evidence="4" id="KW-0804">Transcription</keyword>
<dbReference type="Pfam" id="PF25601">
    <property type="entry name" value="AAA_lid_14"/>
    <property type="match status" value="1"/>
</dbReference>
<reference evidence="9 10" key="1">
    <citation type="journal article" date="2011" name="J. Bacteriol.">
        <title>Genome sequence of 'Pedosphaera parvula' Ellin514, an aerobic Verrucomicrobial isolate from pasture soil.</title>
        <authorList>
            <person name="Kant R."/>
            <person name="van Passel M.W."/>
            <person name="Sangwan P."/>
            <person name="Palva A."/>
            <person name="Lucas S."/>
            <person name="Copeland A."/>
            <person name="Lapidus A."/>
            <person name="Glavina Del Rio T."/>
            <person name="Dalin E."/>
            <person name="Tice H."/>
            <person name="Bruce D."/>
            <person name="Goodwin L."/>
            <person name="Pitluck S."/>
            <person name="Chertkov O."/>
            <person name="Larimer F.W."/>
            <person name="Land M.L."/>
            <person name="Hauser L."/>
            <person name="Brettin T.S."/>
            <person name="Detter J.C."/>
            <person name="Han S."/>
            <person name="de Vos W.M."/>
            <person name="Janssen P.H."/>
            <person name="Smidt H."/>
        </authorList>
    </citation>
    <scope>NUCLEOTIDE SEQUENCE [LARGE SCALE GENOMIC DNA]</scope>
    <source>
        <strain evidence="9 10">Ellin514</strain>
    </source>
</reference>
<evidence type="ECO:0000313" key="10">
    <source>
        <dbReference type="Proteomes" id="UP000003688"/>
    </source>
</evidence>
<dbReference type="Pfam" id="PF02954">
    <property type="entry name" value="HTH_8"/>
    <property type="match status" value="1"/>
</dbReference>
<gene>
    <name evidence="9" type="ORF">Cflav_PD6439</name>
</gene>
<dbReference type="InterPro" id="IPR003593">
    <property type="entry name" value="AAA+_ATPase"/>
</dbReference>
<dbReference type="Gene3D" id="3.40.50.300">
    <property type="entry name" value="P-loop containing nucleotide triphosphate hydrolases"/>
    <property type="match status" value="1"/>
</dbReference>
<dbReference type="OrthoDB" id="9802354at2"/>
<feature type="modified residue" description="4-aspartylphosphate" evidence="5">
    <location>
        <position position="53"/>
    </location>
</feature>
<dbReference type="STRING" id="320771.Cflav_PD6439"/>
<dbReference type="InterPro" id="IPR002197">
    <property type="entry name" value="HTH_Fis"/>
</dbReference>
<dbReference type="GO" id="GO:0005524">
    <property type="term" value="F:ATP binding"/>
    <property type="evidence" value="ECO:0007669"/>
    <property type="project" value="UniProtKB-KW"/>
</dbReference>
<dbReference type="PROSITE" id="PS50045">
    <property type="entry name" value="SIGMA54_INTERACT_4"/>
    <property type="match status" value="1"/>
</dbReference>
<dbReference type="PROSITE" id="PS50110">
    <property type="entry name" value="RESPONSE_REGULATORY"/>
    <property type="match status" value="1"/>
</dbReference>
<evidence type="ECO:0000313" key="9">
    <source>
        <dbReference type="EMBL" id="EEF62164.1"/>
    </source>
</evidence>
<protein>
    <submittedName>
        <fullName evidence="9">Two component, sigma54 specific, transcriptional regulator, Fis family</fullName>
    </submittedName>
</protein>
<sequence>MNPNLLIVDDDPLILELITGELEQFGYNMFTAGSGREAMSIFQTTPIHLALLDYSLPDVCGENLFRRLRAQKPDILVMFLTGNPNLETAVSLMKSGVNDYLTKPFSLKQLSAHVRAIFETNGAAREVIRHEYKPDPISWFPGGYSFGNSKAMREVDAQIRNLPRYPDTTVLLTGPTGTGKSVVARRIHELTWGNKAPFVEIDCSTIPRDLCESELFGHEKGSFTGALRSKQGLFEAAANGTAFLDEIGELDLSLQAKFLRVLEARQFKRVGCERTIPMSARVIAATNQSLPGLVREGRFREDLYFRLNVVELWMPPLRERREDMLILARQFLNYYARRYEKELTGFTVEAVDYLQNCDFPGNIRELRNMIERAVISTNTSLIQLADLVSLNRSEQRLQHPTDAPASGAPLTLSKTNGQTSAETGTLNLATLERQKLFEALASANGNKSKAATMVGLSRTAFHRRLQKYQQAQ</sequence>
<dbReference type="InterPro" id="IPR027417">
    <property type="entry name" value="P-loop_NTPase"/>
</dbReference>
<dbReference type="InterPro" id="IPR011006">
    <property type="entry name" value="CheY-like_superfamily"/>
</dbReference>
<dbReference type="GO" id="GO:0000160">
    <property type="term" value="P:phosphorelay signal transduction system"/>
    <property type="evidence" value="ECO:0007669"/>
    <property type="project" value="InterPro"/>
</dbReference>
<dbReference type="InterPro" id="IPR058031">
    <property type="entry name" value="AAA_lid_NorR"/>
</dbReference>
<dbReference type="PANTHER" id="PTHR32071">
    <property type="entry name" value="TRANSCRIPTIONAL REGULATORY PROTEIN"/>
    <property type="match status" value="1"/>
</dbReference>
<evidence type="ECO:0000256" key="5">
    <source>
        <dbReference type="PROSITE-ProRule" id="PRU00169"/>
    </source>
</evidence>
<keyword evidence="3" id="KW-0805">Transcription regulation</keyword>
<keyword evidence="5" id="KW-0597">Phosphoprotein</keyword>
<dbReference type="FunFam" id="3.40.50.300:FF:000006">
    <property type="entry name" value="DNA-binding transcriptional regulator NtrC"/>
    <property type="match status" value="1"/>
</dbReference>
<dbReference type="InterPro" id="IPR025944">
    <property type="entry name" value="Sigma_54_int_dom_CS"/>
</dbReference>
<evidence type="ECO:0000259" key="8">
    <source>
        <dbReference type="PROSITE" id="PS50110"/>
    </source>
</evidence>